<evidence type="ECO:0000256" key="1">
    <source>
        <dbReference type="SAM" id="MobiDB-lite"/>
    </source>
</evidence>
<gene>
    <name evidence="2" type="ORF">VTJ83DRAFT_4273</name>
</gene>
<sequence>MPPPFRGAPGNFIIPFPLPFHVGTDICRIPRIARILRMPQTTPSRFVRRVLTPPEVAFAPPVVRMMWEAGSRGKAGCGTTDWRWGTTRKEESGEGEAKKGEENHAENREENHEEGALEFVEKQDGEKRKPKESIEFRRAVAFMAGRFAAKEAAFKAHPHLHLGFHDVLILSAQAAESMFGAPELPVLLDSLTGEAPVAIIRDDNKGRIQMAQISISHDWGYATAVCMGFNAENAASMLPWKGGETKKV</sequence>
<dbReference type="RefSeq" id="XP_070865723.1">
    <property type="nucleotide sequence ID" value="XM_071010744.1"/>
</dbReference>
<keyword evidence="3" id="KW-1185">Reference proteome</keyword>
<feature type="compositionally biased region" description="Basic and acidic residues" evidence="1">
    <location>
        <begin position="87"/>
        <end position="130"/>
    </location>
</feature>
<proteinExistence type="predicted"/>
<dbReference type="Proteomes" id="UP001600064">
    <property type="component" value="Unassembled WGS sequence"/>
</dbReference>
<accession>A0ABR4D9G3</accession>
<evidence type="ECO:0000313" key="3">
    <source>
        <dbReference type="Proteomes" id="UP001600064"/>
    </source>
</evidence>
<evidence type="ECO:0000313" key="2">
    <source>
        <dbReference type="EMBL" id="KAL2266996.1"/>
    </source>
</evidence>
<dbReference type="EMBL" id="JAZGUE010000004">
    <property type="protein sequence ID" value="KAL2266996.1"/>
    <property type="molecule type" value="Genomic_DNA"/>
</dbReference>
<dbReference type="Gene3D" id="3.90.470.20">
    <property type="entry name" value="4'-phosphopantetheinyl transferase domain"/>
    <property type="match status" value="1"/>
</dbReference>
<reference evidence="2 3" key="1">
    <citation type="journal article" date="2024" name="Commun. Biol.">
        <title>Comparative genomic analysis of thermophilic fungi reveals convergent evolutionary adaptations and gene losses.</title>
        <authorList>
            <person name="Steindorff A.S."/>
            <person name="Aguilar-Pontes M.V."/>
            <person name="Robinson A.J."/>
            <person name="Andreopoulos B."/>
            <person name="LaButti K."/>
            <person name="Kuo A."/>
            <person name="Mondo S."/>
            <person name="Riley R."/>
            <person name="Otillar R."/>
            <person name="Haridas S."/>
            <person name="Lipzen A."/>
            <person name="Grimwood J."/>
            <person name="Schmutz J."/>
            <person name="Clum A."/>
            <person name="Reid I.D."/>
            <person name="Moisan M.C."/>
            <person name="Butler G."/>
            <person name="Nguyen T.T.M."/>
            <person name="Dewar K."/>
            <person name="Conant G."/>
            <person name="Drula E."/>
            <person name="Henrissat B."/>
            <person name="Hansel C."/>
            <person name="Singer S."/>
            <person name="Hutchinson M.I."/>
            <person name="de Vries R.P."/>
            <person name="Natvig D.O."/>
            <person name="Powell A.J."/>
            <person name="Tsang A."/>
            <person name="Grigoriev I.V."/>
        </authorList>
    </citation>
    <scope>NUCLEOTIDE SEQUENCE [LARGE SCALE GENOMIC DNA]</scope>
    <source>
        <strain evidence="2 3">ATCC 22073</strain>
    </source>
</reference>
<comment type="caution">
    <text evidence="2">The sequence shown here is derived from an EMBL/GenBank/DDBJ whole genome shotgun (WGS) entry which is preliminary data.</text>
</comment>
<protein>
    <recommendedName>
        <fullName evidence="4">4'-phosphopantetheinyl transferase domain-containing protein</fullName>
    </recommendedName>
</protein>
<dbReference type="GeneID" id="98125388"/>
<organism evidence="2 3">
    <name type="scientific">Remersonia thermophila</name>
    <dbReference type="NCBI Taxonomy" id="72144"/>
    <lineage>
        <taxon>Eukaryota</taxon>
        <taxon>Fungi</taxon>
        <taxon>Dikarya</taxon>
        <taxon>Ascomycota</taxon>
        <taxon>Pezizomycotina</taxon>
        <taxon>Sordariomycetes</taxon>
        <taxon>Sordariomycetidae</taxon>
        <taxon>Sordariales</taxon>
        <taxon>Sordariales incertae sedis</taxon>
        <taxon>Remersonia</taxon>
    </lineage>
</organism>
<feature type="region of interest" description="Disordered" evidence="1">
    <location>
        <begin position="77"/>
        <end position="130"/>
    </location>
</feature>
<evidence type="ECO:0008006" key="4">
    <source>
        <dbReference type="Google" id="ProtNLM"/>
    </source>
</evidence>
<dbReference type="SUPFAM" id="SSF56214">
    <property type="entry name" value="4'-phosphopantetheinyl transferase"/>
    <property type="match status" value="1"/>
</dbReference>
<dbReference type="InterPro" id="IPR037143">
    <property type="entry name" value="4-PPantetheinyl_Trfase_dom_sf"/>
</dbReference>
<name>A0ABR4D9G3_9PEZI</name>